<evidence type="ECO:0000256" key="8">
    <source>
        <dbReference type="PROSITE-ProRule" id="PRU01360"/>
    </source>
</evidence>
<feature type="domain" description="TonB-dependent receptor plug" evidence="12">
    <location>
        <begin position="42"/>
        <end position="129"/>
    </location>
</feature>
<dbReference type="Pfam" id="PF07715">
    <property type="entry name" value="Plug"/>
    <property type="match status" value="1"/>
</dbReference>
<evidence type="ECO:0000256" key="6">
    <source>
        <dbReference type="ARBA" id="ARBA00023136"/>
    </source>
</evidence>
<protein>
    <submittedName>
        <fullName evidence="13">TonB-dependent copper receptor</fullName>
    </submittedName>
</protein>
<dbReference type="PROSITE" id="PS52016">
    <property type="entry name" value="TONB_DEPENDENT_REC_3"/>
    <property type="match status" value="1"/>
</dbReference>
<evidence type="ECO:0000256" key="3">
    <source>
        <dbReference type="ARBA" id="ARBA00022452"/>
    </source>
</evidence>
<evidence type="ECO:0000313" key="14">
    <source>
        <dbReference type="Proteomes" id="UP001164712"/>
    </source>
</evidence>
<keyword evidence="6 8" id="KW-0472">Membrane</keyword>
<evidence type="ECO:0000259" key="12">
    <source>
        <dbReference type="Pfam" id="PF07715"/>
    </source>
</evidence>
<dbReference type="InterPro" id="IPR010100">
    <property type="entry name" value="TonB-dep_Cu_rcpt"/>
</dbReference>
<dbReference type="PANTHER" id="PTHR30069:SF49">
    <property type="entry name" value="OUTER MEMBRANE PROTEIN C"/>
    <property type="match status" value="1"/>
</dbReference>
<dbReference type="NCBIfam" id="TIGR01778">
    <property type="entry name" value="TonB-copper"/>
    <property type="match status" value="1"/>
</dbReference>
<evidence type="ECO:0000256" key="7">
    <source>
        <dbReference type="ARBA" id="ARBA00023237"/>
    </source>
</evidence>
<evidence type="ECO:0000256" key="9">
    <source>
        <dbReference type="RuleBase" id="RU003357"/>
    </source>
</evidence>
<organism evidence="13 14">
    <name type="scientific">Rouxiella chamberiensis</name>
    <dbReference type="NCBI Taxonomy" id="1513468"/>
    <lineage>
        <taxon>Bacteria</taxon>
        <taxon>Pseudomonadati</taxon>
        <taxon>Pseudomonadota</taxon>
        <taxon>Gammaproteobacteria</taxon>
        <taxon>Enterobacterales</taxon>
        <taxon>Yersiniaceae</taxon>
        <taxon>Rouxiella</taxon>
    </lineage>
</organism>
<keyword evidence="7 8" id="KW-0998">Cell outer membrane</keyword>
<evidence type="ECO:0000256" key="4">
    <source>
        <dbReference type="ARBA" id="ARBA00022692"/>
    </source>
</evidence>
<feature type="domain" description="TonB-dependent receptor-like beta-barrel" evidence="11">
    <location>
        <begin position="183"/>
        <end position="606"/>
    </location>
</feature>
<dbReference type="Gene3D" id="2.40.170.20">
    <property type="entry name" value="TonB-dependent receptor, beta-barrel domain"/>
    <property type="match status" value="1"/>
</dbReference>
<dbReference type="InterPro" id="IPR036942">
    <property type="entry name" value="Beta-barrel_TonB_sf"/>
</dbReference>
<proteinExistence type="inferred from homology"/>
<keyword evidence="4 8" id="KW-0812">Transmembrane</keyword>
<dbReference type="Pfam" id="PF00593">
    <property type="entry name" value="TonB_dep_Rec_b-barrel"/>
    <property type="match status" value="1"/>
</dbReference>
<comment type="subcellular location">
    <subcellularLocation>
        <location evidence="1 8">Cell outer membrane</location>
        <topology evidence="1 8">Multi-pass membrane protein</topology>
    </subcellularLocation>
</comment>
<dbReference type="InterPro" id="IPR039426">
    <property type="entry name" value="TonB-dep_rcpt-like"/>
</dbReference>
<evidence type="ECO:0000256" key="2">
    <source>
        <dbReference type="ARBA" id="ARBA00022448"/>
    </source>
</evidence>
<evidence type="ECO:0000259" key="11">
    <source>
        <dbReference type="Pfam" id="PF00593"/>
    </source>
</evidence>
<sequence>MSTDKTKPIEIIKDDPVITIISPSASPLEILTSPKSPRQPVPASDGSDYLKTLPGFSQIRNGGTNGDPVFRGMFGSRLRILTNSGEMPGACPSRMDAPTSYISPENYDVLSIIKGPQTVLWGPGNSAGTLRFDREPPQFAQAGVDGSLGLLTASNRRTDTQGDISVGNETGYLRITGNRSRAEDYHDGNGMRVPSRWRKWNSDLALGLTPDSDTLLEITAGRGNGEARYAGRSMDGAQFKRDSLGLRIEKSNIGETLDKLEASVYRNHADHIMDNYSLRPFSLHSAMPADMPMKMKMQLDRTTYGGRMAAQWRLPNLHIQSGADFQTSDPRSKKTAGWQRDARFHDVGIFSELTWNANSANKLVGGARLDKAGVNNGTARGANERSSVLPAGFLRLEHTADNLPLMLYSGVGYTTRFPDYWELFSLTYGADGHSSAFDTVKTEKTTQWDVGVIYSGEKVNGWMSAYLGQVEDFILFDYDANNPRLSRVASVDARIAGAEAGLGITLTQTLSTDISLAYALGENTTAHRPLPQIPPLEARVALNWQHKKWSAGGLLRMVSSQNRVALNEGNVVGKDFDQSTGFYIVSMNAAYQFNEDTQLSLGMDNLFNRAYSEHLNLAGNSALGYSAFTPVNEPGRTAWARLRLDF</sequence>
<evidence type="ECO:0000256" key="10">
    <source>
        <dbReference type="SAM" id="MobiDB-lite"/>
    </source>
</evidence>
<dbReference type="InterPro" id="IPR037066">
    <property type="entry name" value="Plug_dom_sf"/>
</dbReference>
<feature type="region of interest" description="Disordered" evidence="10">
    <location>
        <begin position="28"/>
        <end position="47"/>
    </location>
</feature>
<keyword evidence="2 8" id="KW-0813">Transport</keyword>
<reference evidence="13" key="1">
    <citation type="submission" date="2022-12" db="EMBL/GenBank/DDBJ databases">
        <title>Complete genome sequence of an Australian strain of Rouxiella badensis DAR84756 and resolution of the R. badensis DSM100043 and R. chamberiensis DSM28324 genomes.</title>
        <authorList>
            <person name="Paul S."/>
            <person name="Anderson P.J."/>
            <person name="Maynard G."/>
            <person name="Dyall-Smith M."/>
            <person name="Kudinha T."/>
        </authorList>
    </citation>
    <scope>NUCLEOTIDE SEQUENCE</scope>
    <source>
        <strain evidence="13">DSM 28324</strain>
    </source>
</reference>
<evidence type="ECO:0000313" key="13">
    <source>
        <dbReference type="EMBL" id="WAT03033.1"/>
    </source>
</evidence>
<dbReference type="InterPro" id="IPR000531">
    <property type="entry name" value="Beta-barrel_TonB"/>
</dbReference>
<keyword evidence="5 9" id="KW-0798">TonB box</keyword>
<evidence type="ECO:0000256" key="5">
    <source>
        <dbReference type="ARBA" id="ARBA00023077"/>
    </source>
</evidence>
<dbReference type="PANTHER" id="PTHR30069">
    <property type="entry name" value="TONB-DEPENDENT OUTER MEMBRANE RECEPTOR"/>
    <property type="match status" value="1"/>
</dbReference>
<evidence type="ECO:0000256" key="1">
    <source>
        <dbReference type="ARBA" id="ARBA00004571"/>
    </source>
</evidence>
<dbReference type="SUPFAM" id="SSF56935">
    <property type="entry name" value="Porins"/>
    <property type="match status" value="1"/>
</dbReference>
<dbReference type="CDD" id="cd01347">
    <property type="entry name" value="ligand_gated_channel"/>
    <property type="match status" value="1"/>
</dbReference>
<dbReference type="InterPro" id="IPR012910">
    <property type="entry name" value="Plug_dom"/>
</dbReference>
<keyword evidence="13" id="KW-0675">Receptor</keyword>
<accession>A0ABY7HUC5</accession>
<keyword evidence="3 8" id="KW-1134">Transmembrane beta strand</keyword>
<gene>
    <name evidence="13" type="ORF">O1V66_08420</name>
</gene>
<dbReference type="Proteomes" id="UP001164712">
    <property type="component" value="Chromosome"/>
</dbReference>
<name>A0ABY7HUC5_9GAMM</name>
<dbReference type="EMBL" id="CP114058">
    <property type="protein sequence ID" value="WAT03033.1"/>
    <property type="molecule type" value="Genomic_DNA"/>
</dbReference>
<dbReference type="Gene3D" id="2.170.130.10">
    <property type="entry name" value="TonB-dependent receptor, plug domain"/>
    <property type="match status" value="1"/>
</dbReference>
<comment type="similarity">
    <text evidence="8 9">Belongs to the TonB-dependent receptor family.</text>
</comment>
<keyword evidence="14" id="KW-1185">Reference proteome</keyword>